<dbReference type="AlphaFoldDB" id="A0A921MNJ0"/>
<dbReference type="Pfam" id="PF13396">
    <property type="entry name" value="PLDc_N"/>
    <property type="match status" value="1"/>
</dbReference>
<evidence type="ECO:0000313" key="15">
    <source>
        <dbReference type="EMBL" id="HJG87109.1"/>
    </source>
</evidence>
<dbReference type="InterPro" id="IPR022924">
    <property type="entry name" value="Cardiolipin_synthase"/>
</dbReference>
<dbReference type="Proteomes" id="UP000760668">
    <property type="component" value="Unassembled WGS sequence"/>
</dbReference>
<accession>A0A921MNJ0</accession>
<evidence type="ECO:0000256" key="1">
    <source>
        <dbReference type="ARBA" id="ARBA00004651"/>
    </source>
</evidence>
<evidence type="ECO:0000256" key="10">
    <source>
        <dbReference type="ARBA" id="ARBA00023209"/>
    </source>
</evidence>
<evidence type="ECO:0000256" key="11">
    <source>
        <dbReference type="ARBA" id="ARBA00023264"/>
    </source>
</evidence>
<reference evidence="15" key="2">
    <citation type="submission" date="2021-09" db="EMBL/GenBank/DDBJ databases">
        <authorList>
            <person name="Gilroy R."/>
        </authorList>
    </citation>
    <scope>NUCLEOTIDE SEQUENCE</scope>
    <source>
        <strain evidence="15">CHK179-5677</strain>
    </source>
</reference>
<dbReference type="PANTHER" id="PTHR21248">
    <property type="entry name" value="CARDIOLIPIN SYNTHASE"/>
    <property type="match status" value="1"/>
</dbReference>
<evidence type="ECO:0000256" key="3">
    <source>
        <dbReference type="ARBA" id="ARBA00022516"/>
    </source>
</evidence>
<dbReference type="InterPro" id="IPR025202">
    <property type="entry name" value="PLD-like_dom"/>
</dbReference>
<evidence type="ECO:0000256" key="4">
    <source>
        <dbReference type="ARBA" id="ARBA00022679"/>
    </source>
</evidence>
<dbReference type="GO" id="GO:0008808">
    <property type="term" value="F:cardiolipin synthase activity"/>
    <property type="evidence" value="ECO:0007669"/>
    <property type="project" value="UniProtKB-UniRule"/>
</dbReference>
<feature type="transmembrane region" description="Helical" evidence="13">
    <location>
        <begin position="7"/>
        <end position="27"/>
    </location>
</feature>
<dbReference type="RefSeq" id="WP_295368704.1">
    <property type="nucleotide sequence ID" value="NZ_DYUC01000087.1"/>
</dbReference>
<keyword evidence="11" id="KW-1208">Phospholipid metabolism</keyword>
<dbReference type="PANTHER" id="PTHR21248:SF22">
    <property type="entry name" value="PHOSPHOLIPASE D"/>
    <property type="match status" value="1"/>
</dbReference>
<evidence type="ECO:0000256" key="13">
    <source>
        <dbReference type="SAM" id="Phobius"/>
    </source>
</evidence>
<proteinExistence type="predicted"/>
<keyword evidence="6" id="KW-0677">Repeat</keyword>
<dbReference type="InterPro" id="IPR001736">
    <property type="entry name" value="PLipase_D/transphosphatidylase"/>
</dbReference>
<protein>
    <recommendedName>
        <fullName evidence="12">Cardiolipin synthase</fullName>
        <ecNumber evidence="12">2.7.8.-</ecNumber>
    </recommendedName>
</protein>
<keyword evidence="9 13" id="KW-0472">Membrane</keyword>
<keyword evidence="3" id="KW-0444">Lipid biosynthesis</keyword>
<dbReference type="GO" id="GO:0032049">
    <property type="term" value="P:cardiolipin biosynthetic process"/>
    <property type="evidence" value="ECO:0007669"/>
    <property type="project" value="UniProtKB-UniRule"/>
</dbReference>
<evidence type="ECO:0000256" key="8">
    <source>
        <dbReference type="ARBA" id="ARBA00023098"/>
    </source>
</evidence>
<dbReference type="CDD" id="cd09154">
    <property type="entry name" value="PLDc_SMU_988_like_1"/>
    <property type="match status" value="1"/>
</dbReference>
<evidence type="ECO:0000256" key="6">
    <source>
        <dbReference type="ARBA" id="ARBA00022737"/>
    </source>
</evidence>
<dbReference type="EMBL" id="DYUC01000087">
    <property type="protein sequence ID" value="HJG87109.1"/>
    <property type="molecule type" value="Genomic_DNA"/>
</dbReference>
<feature type="transmembrane region" description="Helical" evidence="13">
    <location>
        <begin position="39"/>
        <end position="59"/>
    </location>
</feature>
<dbReference type="Gene3D" id="3.30.870.10">
    <property type="entry name" value="Endonuclease Chain A"/>
    <property type="match status" value="2"/>
</dbReference>
<keyword evidence="10" id="KW-0594">Phospholipid biosynthesis</keyword>
<keyword evidence="8" id="KW-0443">Lipid metabolism</keyword>
<dbReference type="EC" id="2.7.8.-" evidence="12"/>
<keyword evidence="2" id="KW-1003">Cell membrane</keyword>
<dbReference type="InterPro" id="IPR027379">
    <property type="entry name" value="CLS_N"/>
</dbReference>
<comment type="subcellular location">
    <subcellularLocation>
        <location evidence="1">Cell membrane</location>
        <topology evidence="1">Multi-pass membrane protein</topology>
    </subcellularLocation>
</comment>
<keyword evidence="7 13" id="KW-1133">Transmembrane helix</keyword>
<keyword evidence="5 13" id="KW-0812">Transmembrane</keyword>
<organism evidence="15 16">
    <name type="scientific">Pseudoflavonifractor capillosus</name>
    <dbReference type="NCBI Taxonomy" id="106588"/>
    <lineage>
        <taxon>Bacteria</taxon>
        <taxon>Bacillati</taxon>
        <taxon>Bacillota</taxon>
        <taxon>Clostridia</taxon>
        <taxon>Eubacteriales</taxon>
        <taxon>Oscillospiraceae</taxon>
        <taxon>Pseudoflavonifractor</taxon>
    </lineage>
</organism>
<comment type="caution">
    <text evidence="15">The sequence shown here is derived from an EMBL/GenBank/DDBJ whole genome shotgun (WGS) entry which is preliminary data.</text>
</comment>
<keyword evidence="4" id="KW-0808">Transferase</keyword>
<evidence type="ECO:0000256" key="2">
    <source>
        <dbReference type="ARBA" id="ARBA00022475"/>
    </source>
</evidence>
<dbReference type="NCBIfam" id="TIGR04265">
    <property type="entry name" value="bac_cardiolipin"/>
    <property type="match status" value="1"/>
</dbReference>
<dbReference type="SUPFAM" id="SSF56024">
    <property type="entry name" value="Phospholipase D/nuclease"/>
    <property type="match status" value="2"/>
</dbReference>
<evidence type="ECO:0000256" key="7">
    <source>
        <dbReference type="ARBA" id="ARBA00022989"/>
    </source>
</evidence>
<sequence>MARFASYFIYFYLFCVVVSILVVLWIVNARTDPGYKIAWIVPILLAPVFGGLVYLLSGGNQLSARMRRKMEGMDRRLAEVLSDDCKAGVLEEKHGADAANQSRYLERYAHCPLYANTGAKYYPLGDDVFADMLEALRGARRYIFLEYFIIDRGVFWDSVLEILEEKVRAGVDVRVIYDDVGCLYTLPKNYWRELEEKGIRCRAFNRFIPVLSVRLNNRDHRKFCIVDGHTAFTGGINLADEYINLRQRYGHWKDSAIRVTGEGAWSMTVMFLTMWEYICGGEEDYNSYRPAAMPLPEGDPGYVQPYADSPLDGEPVGETVYLNLISKARRYVYITTPYLIVSDSVNTALCSAAKSGVDVRIMTPHIPDKKIIFEVTRAHYEPLLEAGVRIFEYTPGFVHGKNFAVDDIYATVGSINMDYRSMFLHFEDGVWLCGAPAVLDVKKDFLDTLAVCQEITLAQCRERSMLRRLLRAVLRVFAPLM</sequence>
<dbReference type="SMART" id="SM00155">
    <property type="entry name" value="PLDc"/>
    <property type="match status" value="2"/>
</dbReference>
<dbReference type="GO" id="GO:0005886">
    <property type="term" value="C:plasma membrane"/>
    <property type="evidence" value="ECO:0007669"/>
    <property type="project" value="UniProtKB-SubCell"/>
</dbReference>
<feature type="domain" description="PLD phosphodiesterase" evidence="14">
    <location>
        <begin position="215"/>
        <end position="242"/>
    </location>
</feature>
<evidence type="ECO:0000313" key="16">
    <source>
        <dbReference type="Proteomes" id="UP000760668"/>
    </source>
</evidence>
<evidence type="ECO:0000256" key="12">
    <source>
        <dbReference type="NCBIfam" id="TIGR04265"/>
    </source>
</evidence>
<name>A0A921MNJ0_9FIRM</name>
<dbReference type="Pfam" id="PF13091">
    <property type="entry name" value="PLDc_2"/>
    <property type="match status" value="2"/>
</dbReference>
<dbReference type="PROSITE" id="PS50035">
    <property type="entry name" value="PLD"/>
    <property type="match status" value="2"/>
</dbReference>
<evidence type="ECO:0000256" key="9">
    <source>
        <dbReference type="ARBA" id="ARBA00023136"/>
    </source>
</evidence>
<dbReference type="CDD" id="cd09160">
    <property type="entry name" value="PLDc_SMU_988_like_2"/>
    <property type="match status" value="1"/>
</dbReference>
<gene>
    <name evidence="15" type="primary">cls</name>
    <name evidence="15" type="ORF">K8V01_08825</name>
</gene>
<evidence type="ECO:0000256" key="5">
    <source>
        <dbReference type="ARBA" id="ARBA00022692"/>
    </source>
</evidence>
<reference evidence="15" key="1">
    <citation type="journal article" date="2021" name="PeerJ">
        <title>Extensive microbial diversity within the chicken gut microbiome revealed by metagenomics and culture.</title>
        <authorList>
            <person name="Gilroy R."/>
            <person name="Ravi A."/>
            <person name="Getino M."/>
            <person name="Pursley I."/>
            <person name="Horton D.L."/>
            <person name="Alikhan N.F."/>
            <person name="Baker D."/>
            <person name="Gharbi K."/>
            <person name="Hall N."/>
            <person name="Watson M."/>
            <person name="Adriaenssens E.M."/>
            <person name="Foster-Nyarko E."/>
            <person name="Jarju S."/>
            <person name="Secka A."/>
            <person name="Antonio M."/>
            <person name="Oren A."/>
            <person name="Chaudhuri R.R."/>
            <person name="La Ragione R."/>
            <person name="Hildebrand F."/>
            <person name="Pallen M.J."/>
        </authorList>
    </citation>
    <scope>NUCLEOTIDE SEQUENCE</scope>
    <source>
        <strain evidence="15">CHK179-5677</strain>
    </source>
</reference>
<feature type="domain" description="PLD phosphodiesterase" evidence="14">
    <location>
        <begin position="394"/>
        <end position="421"/>
    </location>
</feature>
<evidence type="ECO:0000259" key="14">
    <source>
        <dbReference type="PROSITE" id="PS50035"/>
    </source>
</evidence>